<dbReference type="STRING" id="1173061.A0A0J9X9Q7"/>
<dbReference type="PRINTS" id="PR00065">
    <property type="entry name" value="TEADOMAIN"/>
</dbReference>
<feature type="region of interest" description="Disordered" evidence="7">
    <location>
        <begin position="113"/>
        <end position="256"/>
    </location>
</feature>
<dbReference type="Pfam" id="PF01285">
    <property type="entry name" value="TEA"/>
    <property type="match status" value="1"/>
</dbReference>
<comment type="subcellular location">
    <subcellularLocation>
        <location evidence="1">Nucleus</location>
    </subcellularLocation>
</comment>
<evidence type="ECO:0000256" key="6">
    <source>
        <dbReference type="PROSITE-ProRule" id="PRU00505"/>
    </source>
</evidence>
<comment type="caution">
    <text evidence="9">The sequence shown here is derived from an EMBL/GenBank/DDBJ whole genome shotgun (WGS) entry which is preliminary data.</text>
</comment>
<feature type="compositionally biased region" description="Polar residues" evidence="7">
    <location>
        <begin position="138"/>
        <end position="172"/>
    </location>
</feature>
<keyword evidence="5" id="KW-0539">Nucleus</keyword>
<feature type="domain" description="TEA" evidence="8">
    <location>
        <begin position="279"/>
        <end position="353"/>
    </location>
</feature>
<evidence type="ECO:0000256" key="2">
    <source>
        <dbReference type="ARBA" id="ARBA00008421"/>
    </source>
</evidence>
<dbReference type="InterPro" id="IPR000818">
    <property type="entry name" value="TEA/ATTS_dom"/>
</dbReference>
<dbReference type="InterPro" id="IPR038096">
    <property type="entry name" value="TEA/ATTS_sf"/>
</dbReference>
<evidence type="ECO:0000256" key="5">
    <source>
        <dbReference type="ARBA" id="ARBA00023242"/>
    </source>
</evidence>
<dbReference type="SMART" id="SM00426">
    <property type="entry name" value="TEA"/>
    <property type="match status" value="1"/>
</dbReference>
<evidence type="ECO:0000256" key="3">
    <source>
        <dbReference type="ARBA" id="ARBA00023015"/>
    </source>
</evidence>
<evidence type="ECO:0000256" key="1">
    <source>
        <dbReference type="ARBA" id="ARBA00004123"/>
    </source>
</evidence>
<accession>A0A0J9X9Q7</accession>
<evidence type="ECO:0000259" key="8">
    <source>
        <dbReference type="PROSITE" id="PS51088"/>
    </source>
</evidence>
<sequence length="999" mass="108160">MSFYEVSTPYTPTPSKHFDLQSSTTPLSSSGVKIELAISDNDVPRPSSLLPSAFQLTPPDSQSRKRSHSDAVKNKPKQQQSKSDSLTYHQLQQQSFQQQIQLGTNFVYYSSPSSTSSTTITSETTNNSAATNSTAPSLYNQFTSPLGNPQNVVLSSSSTTPTFHQQQQHNMHSSQNSSGNSRTVSSSSSTSSTSSTTTAASDHSTPSASAANLVKVTRDEYSPNPSNTPLTGPAWNAPRTTNDVSGSIVDDRSESPVSHIKDTQAYAGYLSRQKKECNVADAASIWSPDVEEAFMEALKRIPHVGRRKITVQGKPCGRNELISEYIQRKTGKIRTRKQVSSHIQVLKHLLKDDPEFMELVVETPSDRQAKIAIVSPIFSKNSAGKREQEERRHNQARTDVFMFSPQDQLDLLDPSFHNNAPKKLRVSSNGNPMRLPQNNENVFLPLNFSMYEVSSSSPSQISRVYSQLIRPQFESPVRQKLSSKLMDRFPTVHKGLQNTYPSAVPVIYGKVKFNLPLDGNSRSAGMFKADLEFIASLDNSTDSNNSGAQTRVHQWDCVTNVYTLGNEVLTLVEPVRFKENLGQRTKTLTLPFASDFWDAFIAGINREGGANNQKEAAHAVSAITMVQELHCLAHAYSQNDDPSTRKLGSHTLHAVLIWEFEMVTDNFSARTVFRKIQSPRANIDLKLKSTGASENSPLAGRRSPLRAGSMAQPPSLVLGPNNSNFTALNSYSFTPTQQHFPVNRSFSAGVIMHGINTGIGHPDPVMMGFPTGIDIHGRSTPMSEAITTHNPGWSLVPEPYDLTRPLTAFCESATSSTPQMAYTGASSDGNNLWYPVQAVDMMGKQMGGMMNNGMISQELSADAVSAAALATSAASLRSISSTSGINSAGTTPVSSNFMNLSLEPHRSSSVGTTITTASDPVMAAPAALRADPMMSDDGMSMWSSSGPTTSSNNNGSDLSFCDVSASDVSTPSAGITGMGGASNNDSIFEVIGDDSYDLN</sequence>
<evidence type="ECO:0000256" key="4">
    <source>
        <dbReference type="ARBA" id="ARBA00023163"/>
    </source>
</evidence>
<feature type="region of interest" description="Disordered" evidence="7">
    <location>
        <begin position="691"/>
        <end position="712"/>
    </location>
</feature>
<reference evidence="9" key="1">
    <citation type="submission" date="2014-03" db="EMBL/GenBank/DDBJ databases">
        <authorList>
            <person name="Casaregola S."/>
        </authorList>
    </citation>
    <scope>NUCLEOTIDE SEQUENCE [LARGE SCALE GENOMIC DNA]</scope>
    <source>
        <strain evidence="9">CLIB 918</strain>
    </source>
</reference>
<feature type="compositionally biased region" description="Polar residues" evidence="7">
    <location>
        <begin position="8"/>
        <end position="31"/>
    </location>
</feature>
<keyword evidence="10" id="KW-1185">Reference proteome</keyword>
<keyword evidence="4" id="KW-0804">Transcription</keyword>
<dbReference type="GO" id="GO:0000978">
    <property type="term" value="F:RNA polymerase II cis-regulatory region sequence-specific DNA binding"/>
    <property type="evidence" value="ECO:0007669"/>
    <property type="project" value="TreeGrafter"/>
</dbReference>
<dbReference type="InterPro" id="IPR050937">
    <property type="entry name" value="TEC1_TEAD_TF"/>
</dbReference>
<evidence type="ECO:0000256" key="7">
    <source>
        <dbReference type="SAM" id="MobiDB-lite"/>
    </source>
</evidence>
<feature type="DNA-binding region" description="TEA" evidence="6">
    <location>
        <begin position="279"/>
        <end position="353"/>
    </location>
</feature>
<name>A0A0J9X9Q7_GEOCN</name>
<dbReference type="EMBL" id="CCBN010000005">
    <property type="protein sequence ID" value="CDO53545.1"/>
    <property type="molecule type" value="Genomic_DNA"/>
</dbReference>
<dbReference type="PROSITE" id="PS51088">
    <property type="entry name" value="TEA_2"/>
    <property type="match status" value="1"/>
</dbReference>
<gene>
    <name evidence="9" type="ORF">BN980_GECA05s03398g</name>
</gene>
<dbReference type="GO" id="GO:0000981">
    <property type="term" value="F:DNA-binding transcription factor activity, RNA polymerase II-specific"/>
    <property type="evidence" value="ECO:0007669"/>
    <property type="project" value="TreeGrafter"/>
</dbReference>
<comment type="similarity">
    <text evidence="2">Belongs to the TEC1 family.</text>
</comment>
<organism evidence="9 10">
    <name type="scientific">Geotrichum candidum</name>
    <name type="common">Oospora lactis</name>
    <name type="synonym">Dipodascus geotrichum</name>
    <dbReference type="NCBI Taxonomy" id="1173061"/>
    <lineage>
        <taxon>Eukaryota</taxon>
        <taxon>Fungi</taxon>
        <taxon>Dikarya</taxon>
        <taxon>Ascomycota</taxon>
        <taxon>Saccharomycotina</taxon>
        <taxon>Dipodascomycetes</taxon>
        <taxon>Dipodascales</taxon>
        <taxon>Dipodascaceae</taxon>
        <taxon>Geotrichum</taxon>
    </lineage>
</organism>
<evidence type="ECO:0000313" key="10">
    <source>
        <dbReference type="Proteomes" id="UP000242525"/>
    </source>
</evidence>
<dbReference type="PANTHER" id="PTHR11834:SF0">
    <property type="entry name" value="PROTEIN SCALLOPED"/>
    <property type="match status" value="1"/>
</dbReference>
<dbReference type="AlphaFoldDB" id="A0A0J9X9Q7"/>
<dbReference type="OrthoDB" id="10006572at2759"/>
<feature type="compositionally biased region" description="Low complexity" evidence="7">
    <location>
        <begin position="113"/>
        <end position="137"/>
    </location>
</feature>
<proteinExistence type="inferred from homology"/>
<feature type="region of interest" description="Disordered" evidence="7">
    <location>
        <begin position="1"/>
        <end position="84"/>
    </location>
</feature>
<dbReference type="PROSITE" id="PS00554">
    <property type="entry name" value="TEA_1"/>
    <property type="match status" value="1"/>
</dbReference>
<dbReference type="PANTHER" id="PTHR11834">
    <property type="entry name" value="TRANSCRIPTIONAL ENHANCER FACTOR TEF RELATED"/>
    <property type="match status" value="1"/>
</dbReference>
<protein>
    <recommendedName>
        <fullName evidence="8">TEA domain-containing protein</fullName>
    </recommendedName>
</protein>
<keyword evidence="3" id="KW-0805">Transcription regulation</keyword>
<dbReference type="GO" id="GO:0005634">
    <property type="term" value="C:nucleus"/>
    <property type="evidence" value="ECO:0007669"/>
    <property type="project" value="UniProtKB-SubCell"/>
</dbReference>
<dbReference type="Proteomes" id="UP000242525">
    <property type="component" value="Unassembled WGS sequence"/>
</dbReference>
<dbReference type="GO" id="GO:0005667">
    <property type="term" value="C:transcription regulator complex"/>
    <property type="evidence" value="ECO:0007669"/>
    <property type="project" value="TreeGrafter"/>
</dbReference>
<feature type="compositionally biased region" description="Low complexity" evidence="7">
    <location>
        <begin position="173"/>
        <end position="211"/>
    </location>
</feature>
<evidence type="ECO:0000313" key="9">
    <source>
        <dbReference type="EMBL" id="CDO53545.1"/>
    </source>
</evidence>
<dbReference type="Gene3D" id="6.10.20.40">
    <property type="entry name" value="TEA/ATTS domain"/>
    <property type="match status" value="1"/>
</dbReference>